<dbReference type="InterPro" id="IPR036249">
    <property type="entry name" value="Thioredoxin-like_sf"/>
</dbReference>
<reference evidence="2 3" key="1">
    <citation type="submission" date="2016-01" db="EMBL/GenBank/DDBJ databases">
        <title>Genome sequence of the yeast Holleya sinecauda.</title>
        <authorList>
            <person name="Dietrich F.S."/>
        </authorList>
    </citation>
    <scope>NUCLEOTIDE SEQUENCE [LARGE SCALE GENOMIC DNA]</scope>
    <source>
        <strain evidence="2 3">ATCC 58844</strain>
    </source>
</reference>
<dbReference type="EMBL" id="CP014244">
    <property type="protein sequence ID" value="AMD20182.1"/>
    <property type="molecule type" value="Genomic_DNA"/>
</dbReference>
<dbReference type="Pfam" id="PF10262">
    <property type="entry name" value="Rdx"/>
    <property type="match status" value="1"/>
</dbReference>
<dbReference type="AlphaFoldDB" id="A0A0X8HRL7"/>
<dbReference type="NCBIfam" id="TIGR02174">
    <property type="entry name" value="CXXU_selWTH"/>
    <property type="match status" value="1"/>
</dbReference>
<sequence>MPYPKVAIVFCDKCRWNLRSAWYLQELLQTFGDSIKELSLVPGPVGLFQVLGYLNKEQEDEAKPLLIWDRKVNGGFPDSKLLKQKVKALIFAEDDQVKIGAHISRSKAEQQNEGLLISEDCKEDDSDCAKRECEECNT</sequence>
<accession>A0A0X8HRL7</accession>
<dbReference type="PANTHER" id="PTHR36417">
    <property type="entry name" value="SELENOPROTEIN DOMAIN PROTEIN (AFU_ORTHOLOGUE AFUA_1G05220)"/>
    <property type="match status" value="1"/>
</dbReference>
<proteinExistence type="predicted"/>
<dbReference type="Proteomes" id="UP000243052">
    <property type="component" value="Chromosome iv"/>
</dbReference>
<dbReference type="SUPFAM" id="SSF52833">
    <property type="entry name" value="Thioredoxin-like"/>
    <property type="match status" value="1"/>
</dbReference>
<keyword evidence="1" id="KW-0676">Redox-active center</keyword>
<protein>
    <submittedName>
        <fullName evidence="2">HDL562Cp</fullName>
    </submittedName>
</protein>
<dbReference type="InterPro" id="IPR011893">
    <property type="entry name" value="Selenoprotein_Rdx-typ"/>
</dbReference>
<name>A0A0X8HRL7_9SACH</name>
<keyword evidence="3" id="KW-1185">Reference proteome</keyword>
<evidence type="ECO:0000313" key="2">
    <source>
        <dbReference type="EMBL" id="AMD20182.1"/>
    </source>
</evidence>
<gene>
    <name evidence="2" type="ORF">AW171_hschr42065</name>
</gene>
<dbReference type="RefSeq" id="XP_017987178.1">
    <property type="nucleotide sequence ID" value="XM_018132244.1"/>
</dbReference>
<organism evidence="2 3">
    <name type="scientific">Eremothecium sinecaudum</name>
    <dbReference type="NCBI Taxonomy" id="45286"/>
    <lineage>
        <taxon>Eukaryota</taxon>
        <taxon>Fungi</taxon>
        <taxon>Dikarya</taxon>
        <taxon>Ascomycota</taxon>
        <taxon>Saccharomycotina</taxon>
        <taxon>Saccharomycetes</taxon>
        <taxon>Saccharomycetales</taxon>
        <taxon>Saccharomycetaceae</taxon>
        <taxon>Eremothecium</taxon>
    </lineage>
</organism>
<dbReference type="PANTHER" id="PTHR36417:SF2">
    <property type="entry name" value="SELENOPROTEIN DOMAIN PROTEIN (AFU_ORTHOLOGUE AFUA_1G05220)"/>
    <property type="match status" value="1"/>
</dbReference>
<dbReference type="GeneID" id="28723419"/>
<dbReference type="Gene3D" id="3.40.30.10">
    <property type="entry name" value="Glutaredoxin"/>
    <property type="match status" value="1"/>
</dbReference>
<evidence type="ECO:0000313" key="3">
    <source>
        <dbReference type="Proteomes" id="UP000243052"/>
    </source>
</evidence>
<dbReference type="OrthoDB" id="60822at2759"/>
<evidence type="ECO:0000256" key="1">
    <source>
        <dbReference type="ARBA" id="ARBA00023284"/>
    </source>
</evidence>